<dbReference type="InterPro" id="IPR023833">
    <property type="entry name" value="Signal_pept_SipW-depend-type"/>
</dbReference>
<keyword evidence="1" id="KW-0732">Signal</keyword>
<keyword evidence="4" id="KW-1185">Reference proteome</keyword>
<feature type="signal peptide" evidence="1">
    <location>
        <begin position="1"/>
        <end position="27"/>
    </location>
</feature>
<evidence type="ECO:0000313" key="2">
    <source>
        <dbReference type="EMBL" id="KYC95169.1"/>
    </source>
</evidence>
<proteinExistence type="predicted"/>
<dbReference type="GeneID" id="62498265"/>
<reference evidence="3 5" key="2">
    <citation type="submission" date="2020-12" db="EMBL/GenBank/DDBJ databases">
        <title>Taxonomic evaluation of the Bacillus sporothermodurans group of bacteria based on whole genome sequences.</title>
        <authorList>
            <person name="Fiedler G."/>
            <person name="Herbstmann A.-D."/>
            <person name="Doll E."/>
            <person name="Wenning M."/>
            <person name="Brinks E."/>
            <person name="Kabisch J."/>
            <person name="Breitenwieser F."/>
            <person name="Lappann M."/>
            <person name="Boehnlein C."/>
            <person name="Franz C."/>
        </authorList>
    </citation>
    <scope>NUCLEOTIDE SEQUENCE [LARGE SCALE GENOMIC DNA]</scope>
    <source>
        <strain evidence="3 5">DSM 10599</strain>
    </source>
</reference>
<dbReference type="PATRIC" id="fig|46224.3.peg.181"/>
<organism evidence="2 4">
    <name type="scientific">Heyndrickxia sporothermodurans</name>
    <dbReference type="NCBI Taxonomy" id="46224"/>
    <lineage>
        <taxon>Bacteria</taxon>
        <taxon>Bacillati</taxon>
        <taxon>Bacillota</taxon>
        <taxon>Bacilli</taxon>
        <taxon>Bacillales</taxon>
        <taxon>Bacillaceae</taxon>
        <taxon>Heyndrickxia</taxon>
    </lineage>
</organism>
<evidence type="ECO:0000313" key="4">
    <source>
        <dbReference type="Proteomes" id="UP000075666"/>
    </source>
</evidence>
<sequence>MSIKKKLGMGMATAALGLSLIGGGTYAYFSDTAEATGSFTNGTLDLGINKTTIVDISNLKPGDYMFRDFQLSNDGSLDMKQVLLNSSYEVIDANKDNGTEDFGDHIMVEYLYKVEGKENVVFRKTLSELKNNPIEVLKNVPAGKKQIKFTVQFKFLDNGEDQNKFQGDSLKLKWNFEAKQKDGEAR</sequence>
<dbReference type="EMBL" id="CP066701">
    <property type="protein sequence ID" value="QQX24410.1"/>
    <property type="molecule type" value="Genomic_DNA"/>
</dbReference>
<dbReference type="KEGG" id="hspo:JGZ69_16630"/>
<evidence type="ECO:0000313" key="3">
    <source>
        <dbReference type="EMBL" id="QQX24410.1"/>
    </source>
</evidence>
<dbReference type="NCBIfam" id="TIGR04088">
    <property type="entry name" value="cognate_SipW"/>
    <property type="match status" value="1"/>
</dbReference>
<dbReference type="RefSeq" id="WP_066234622.1">
    <property type="nucleotide sequence ID" value="NZ_CP066701.1"/>
</dbReference>
<evidence type="ECO:0000313" key="5">
    <source>
        <dbReference type="Proteomes" id="UP000595512"/>
    </source>
</evidence>
<keyword evidence="3" id="KW-0132">Cell division</keyword>
<dbReference type="Pfam" id="PF12389">
    <property type="entry name" value="Peptidase_M73"/>
    <property type="match status" value="1"/>
</dbReference>
<evidence type="ECO:0000256" key="1">
    <source>
        <dbReference type="SAM" id="SignalP"/>
    </source>
</evidence>
<reference evidence="2 4" key="1">
    <citation type="submission" date="2016-01" db="EMBL/GenBank/DDBJ databases">
        <title>Genome Sequences of Twelve Sporeforming Bacillus Species Isolated from Foods.</title>
        <authorList>
            <person name="Berendsen E.M."/>
            <person name="Wells-Bennik M.H."/>
            <person name="Krawcyk A.O."/>
            <person name="De Jong A."/>
            <person name="Holsappel S."/>
            <person name="Eijlander R.T."/>
            <person name="Kuipers O.P."/>
        </authorList>
    </citation>
    <scope>NUCLEOTIDE SEQUENCE [LARGE SCALE GENOMIC DNA]</scope>
    <source>
        <strain evidence="2 4">B4102</strain>
    </source>
</reference>
<dbReference type="Proteomes" id="UP000595512">
    <property type="component" value="Chromosome"/>
</dbReference>
<gene>
    <name evidence="2" type="ORF">B4102_1440</name>
    <name evidence="3" type="ORF">JGZ69_16630</name>
</gene>
<dbReference type="Proteomes" id="UP000075666">
    <property type="component" value="Unassembled WGS sequence"/>
</dbReference>
<dbReference type="OrthoDB" id="2660939at2"/>
<keyword evidence="3" id="KW-0131">Cell cycle</keyword>
<dbReference type="GO" id="GO:0051301">
    <property type="term" value="P:cell division"/>
    <property type="evidence" value="ECO:0007669"/>
    <property type="project" value="UniProtKB-KW"/>
</dbReference>
<accession>A0A150KLV8</accession>
<feature type="chain" id="PRO_5043134711" evidence="1">
    <location>
        <begin position="28"/>
        <end position="186"/>
    </location>
</feature>
<name>A0A150KLV8_9BACI</name>
<protein>
    <submittedName>
        <fullName evidence="3">Cell division protein FtsN</fullName>
    </submittedName>
</protein>
<dbReference type="InterPro" id="IPR022121">
    <property type="entry name" value="Peptidase_M73_camelysin"/>
</dbReference>
<dbReference type="STRING" id="46224.B4102_1440"/>
<dbReference type="EMBL" id="LQYN01000097">
    <property type="protein sequence ID" value="KYC95169.1"/>
    <property type="molecule type" value="Genomic_DNA"/>
</dbReference>
<dbReference type="AlphaFoldDB" id="A0A150KLV8"/>